<evidence type="ECO:0000256" key="8">
    <source>
        <dbReference type="ARBA" id="ARBA00023239"/>
    </source>
</evidence>
<evidence type="ECO:0000256" key="1">
    <source>
        <dbReference type="ARBA" id="ARBA00001784"/>
    </source>
</evidence>
<dbReference type="PANTHER" id="PTHR35524:SF1">
    <property type="entry name" value="ALPHA-ACETOLACTATE DECARBOXYLASE"/>
    <property type="match status" value="1"/>
</dbReference>
<gene>
    <name evidence="11" type="primary">budA</name>
    <name evidence="11" type="ORF">KZH69_04915</name>
</gene>
<sequence length="259" mass="29369">MRSFSKTILLLFIVFSFFASTAQKGKNTSIYQYATINALMEGGFDGDMTFKDLQKKGTFGIGTFNELDGEMIGFDNHFYQIKSDGKAYEVLPSQKTPFAVVTNFSKDNVVFAHQSFDLKKLYALLDTISPNKNLYVGYKIKVKCQTLKTRSVSKQVKPYPLMIDAVKKQSVFELGTISGTLVGFRFPEYMKGLNVPGYHFHFLSDDKKSGGHVLDLLGSNFEIEIDYMADFELHIPDNEEFNKLNLTKTKAEDLEKVEK</sequence>
<keyword evidence="6 9" id="KW-0210">Decarboxylase</keyword>
<dbReference type="RefSeq" id="WP_219316340.1">
    <property type="nucleotide sequence ID" value="NZ_JAHWYN010000003.1"/>
</dbReference>
<evidence type="ECO:0000256" key="5">
    <source>
        <dbReference type="ARBA" id="ARBA00020164"/>
    </source>
</evidence>
<proteinExistence type="inferred from homology"/>
<keyword evidence="8 9" id="KW-0456">Lyase</keyword>
<evidence type="ECO:0000256" key="10">
    <source>
        <dbReference type="SAM" id="SignalP"/>
    </source>
</evidence>
<comment type="pathway">
    <text evidence="2 9">Polyol metabolism; (R,R)-butane-2,3-diol biosynthesis; (R,R)-butane-2,3-diol from pyruvate: step 2/3.</text>
</comment>
<dbReference type="GO" id="GO:0047605">
    <property type="term" value="F:acetolactate decarboxylase activity"/>
    <property type="evidence" value="ECO:0007669"/>
    <property type="project" value="UniProtKB-EC"/>
</dbReference>
<name>A0ABS6XT19_9FLAO</name>
<keyword evidence="10" id="KW-0732">Signal</keyword>
<dbReference type="PIRSF" id="PIRSF001332">
    <property type="entry name" value="Acetolac_decarb"/>
    <property type="match status" value="1"/>
</dbReference>
<dbReference type="EMBL" id="JAHWYN010000003">
    <property type="protein sequence ID" value="MBW4359820.1"/>
    <property type="molecule type" value="Genomic_DNA"/>
</dbReference>
<protein>
    <recommendedName>
        <fullName evidence="5 9">Alpha-acetolactate decarboxylase</fullName>
        <ecNumber evidence="4 9">4.1.1.5</ecNumber>
    </recommendedName>
</protein>
<comment type="caution">
    <text evidence="11">The sequence shown here is derived from an EMBL/GenBank/DDBJ whole genome shotgun (WGS) entry which is preliminary data.</text>
</comment>
<comment type="similarity">
    <text evidence="3 9">Belongs to the alpha-acetolactate decarboxylase family.</text>
</comment>
<keyword evidence="7 9" id="KW-0005">Acetoin biosynthesis</keyword>
<keyword evidence="12" id="KW-1185">Reference proteome</keyword>
<feature type="chain" id="PRO_5045285624" description="Alpha-acetolactate decarboxylase" evidence="10">
    <location>
        <begin position="22"/>
        <end position="259"/>
    </location>
</feature>
<dbReference type="Pfam" id="PF03306">
    <property type="entry name" value="AAL_decarboxy"/>
    <property type="match status" value="1"/>
</dbReference>
<organism evidence="11 12">
    <name type="scientific">Flavobacterium taihuense</name>
    <dbReference type="NCBI Taxonomy" id="2857508"/>
    <lineage>
        <taxon>Bacteria</taxon>
        <taxon>Pseudomonadati</taxon>
        <taxon>Bacteroidota</taxon>
        <taxon>Flavobacteriia</taxon>
        <taxon>Flavobacteriales</taxon>
        <taxon>Flavobacteriaceae</taxon>
        <taxon>Flavobacterium</taxon>
    </lineage>
</organism>
<evidence type="ECO:0000256" key="6">
    <source>
        <dbReference type="ARBA" id="ARBA00022793"/>
    </source>
</evidence>
<feature type="signal peptide" evidence="10">
    <location>
        <begin position="1"/>
        <end position="21"/>
    </location>
</feature>
<accession>A0ABS6XT19</accession>
<dbReference type="InterPro" id="IPR005128">
    <property type="entry name" value="Acetolactate_a_deCO2ase"/>
</dbReference>
<dbReference type="NCBIfam" id="TIGR01252">
    <property type="entry name" value="acetolac_decarb"/>
    <property type="match status" value="1"/>
</dbReference>
<comment type="catalytic activity">
    <reaction evidence="1 9">
        <text>(2S)-2-acetolactate + H(+) = (R)-acetoin + CO2</text>
        <dbReference type="Rhea" id="RHEA:21580"/>
        <dbReference type="ChEBI" id="CHEBI:15378"/>
        <dbReference type="ChEBI" id="CHEBI:15686"/>
        <dbReference type="ChEBI" id="CHEBI:16526"/>
        <dbReference type="ChEBI" id="CHEBI:58476"/>
        <dbReference type="EC" id="4.1.1.5"/>
    </reaction>
</comment>
<evidence type="ECO:0000256" key="9">
    <source>
        <dbReference type="PIRNR" id="PIRNR001332"/>
    </source>
</evidence>
<evidence type="ECO:0000256" key="4">
    <source>
        <dbReference type="ARBA" id="ARBA00013204"/>
    </source>
</evidence>
<evidence type="ECO:0000313" key="11">
    <source>
        <dbReference type="EMBL" id="MBW4359820.1"/>
    </source>
</evidence>
<evidence type="ECO:0000256" key="7">
    <source>
        <dbReference type="ARBA" id="ARBA00023061"/>
    </source>
</evidence>
<evidence type="ECO:0000313" key="12">
    <source>
        <dbReference type="Proteomes" id="UP000812031"/>
    </source>
</evidence>
<evidence type="ECO:0000256" key="2">
    <source>
        <dbReference type="ARBA" id="ARBA00005170"/>
    </source>
</evidence>
<dbReference type="CDD" id="cd17299">
    <property type="entry name" value="acetolactate_decarboxylase"/>
    <property type="match status" value="1"/>
</dbReference>
<dbReference type="EC" id="4.1.1.5" evidence="4 9"/>
<evidence type="ECO:0000256" key="3">
    <source>
        <dbReference type="ARBA" id="ARBA00007106"/>
    </source>
</evidence>
<reference evidence="11 12" key="1">
    <citation type="submission" date="2021-07" db="EMBL/GenBank/DDBJ databases">
        <title>Flavobacterium sp. nov. isolated from sediment on the Taihu Lake.</title>
        <authorList>
            <person name="Qu J.-H."/>
        </authorList>
    </citation>
    <scope>NUCLEOTIDE SEQUENCE [LARGE SCALE GENOMIC DNA]</scope>
    <source>
        <strain evidence="11 12">NAS39</strain>
    </source>
</reference>
<dbReference type="PANTHER" id="PTHR35524">
    <property type="entry name" value="ALPHA-ACETOLACTATE DECARBOXYLASE"/>
    <property type="match status" value="1"/>
</dbReference>
<dbReference type="Proteomes" id="UP000812031">
    <property type="component" value="Unassembled WGS sequence"/>
</dbReference>